<sequence length="245" mass="26842">MNQNKTISKNGVGAPKVDLDKKGGFIPHIVGGTPSKVGSYRFMVSLRHKATGDFFCGGSLVDQQFDVVVGVGHVHLDNQTFYEVEKNFPHPDYQLPSTNNDIALMKLKNPVPLSSEVEVIEFPYMKNADNRNVTALGWGRLGANAPISTVLMHLKKKTLDNEECQRRFKPNGSKLHPGHICLGSTPNSGVCFGDSGSPLLLEEDDRNFAVGVVSWGIPCAVGFPDVFSRVSYYSSWLQETMAKNA</sequence>
<dbReference type="RefSeq" id="XP_002433042.1">
    <property type="nucleotide sequence ID" value="XM_002432997.1"/>
</dbReference>
<dbReference type="GO" id="GO:0005576">
    <property type="term" value="C:extracellular region"/>
    <property type="evidence" value="ECO:0007669"/>
    <property type="project" value="UniProtKB-SubCell"/>
</dbReference>
<evidence type="ECO:0000256" key="5">
    <source>
        <dbReference type="ARBA" id="ARBA00023157"/>
    </source>
</evidence>
<dbReference type="InterPro" id="IPR051487">
    <property type="entry name" value="Ser/Thr_Proteases_Immune/Dev"/>
</dbReference>
<organism>
    <name type="scientific">Pediculus humanus subsp. corporis</name>
    <name type="common">Body louse</name>
    <dbReference type="NCBI Taxonomy" id="121224"/>
    <lineage>
        <taxon>Eukaryota</taxon>
        <taxon>Metazoa</taxon>
        <taxon>Ecdysozoa</taxon>
        <taxon>Arthropoda</taxon>
        <taxon>Hexapoda</taxon>
        <taxon>Insecta</taxon>
        <taxon>Pterygota</taxon>
        <taxon>Neoptera</taxon>
        <taxon>Paraneoptera</taxon>
        <taxon>Psocodea</taxon>
        <taxon>Troctomorpha</taxon>
        <taxon>Phthiraptera</taxon>
        <taxon>Anoplura</taxon>
        <taxon>Pediculidae</taxon>
        <taxon>Pediculus</taxon>
    </lineage>
</organism>
<dbReference type="Gene3D" id="2.40.10.10">
    <property type="entry name" value="Trypsin-like serine proteases"/>
    <property type="match status" value="1"/>
</dbReference>
<dbReference type="PROSITE" id="PS00135">
    <property type="entry name" value="TRYPSIN_SER"/>
    <property type="match status" value="1"/>
</dbReference>
<keyword evidence="5" id="KW-1015">Disulfide bond</keyword>
<keyword evidence="10" id="KW-1185">Reference proteome</keyword>
<dbReference type="KEGG" id="phu:Phum_PHUM610350"/>
<dbReference type="GO" id="GO:0006508">
    <property type="term" value="P:proteolysis"/>
    <property type="evidence" value="ECO:0007669"/>
    <property type="project" value="UniProtKB-KW"/>
</dbReference>
<comment type="similarity">
    <text evidence="6">Belongs to the peptidase S1 family. CLIP subfamily.</text>
</comment>
<dbReference type="STRING" id="121224.E0W3U8"/>
<dbReference type="Proteomes" id="UP000009046">
    <property type="component" value="Unassembled WGS sequence"/>
</dbReference>
<dbReference type="PRINTS" id="PR00722">
    <property type="entry name" value="CHYMOTRYPSIN"/>
</dbReference>
<dbReference type="EnsemblMetazoa" id="PHUM610350-RA">
    <property type="protein sequence ID" value="PHUM610350-PA"/>
    <property type="gene ID" value="PHUM610350"/>
</dbReference>
<accession>E0W3U8</accession>
<dbReference type="HOGENOM" id="CLU_006842_7_4_1"/>
<dbReference type="InterPro" id="IPR033116">
    <property type="entry name" value="TRYPSIN_SER"/>
</dbReference>
<dbReference type="SMART" id="SM00020">
    <property type="entry name" value="Tryp_SPc"/>
    <property type="match status" value="1"/>
</dbReference>
<evidence type="ECO:0000313" key="8">
    <source>
        <dbReference type="EMBL" id="EEB20304.1"/>
    </source>
</evidence>
<dbReference type="EC" id="3.4.21.1" evidence="8"/>
<dbReference type="VEuPathDB" id="VectorBase:PHUM610350"/>
<evidence type="ECO:0000256" key="3">
    <source>
        <dbReference type="ARBA" id="ARBA00022801"/>
    </source>
</evidence>
<comment type="subcellular location">
    <subcellularLocation>
        <location evidence="1">Secreted</location>
        <location evidence="1">Extracellular space</location>
    </subcellularLocation>
</comment>
<reference evidence="8" key="2">
    <citation type="submission" date="2007-04" db="EMBL/GenBank/DDBJ databases">
        <title>The genome of the human body louse.</title>
        <authorList>
            <consortium name="The Human Body Louse Genome Consortium"/>
            <person name="Kirkness E."/>
            <person name="Walenz B."/>
            <person name="Hass B."/>
            <person name="Bruggner R."/>
            <person name="Strausberg R."/>
        </authorList>
    </citation>
    <scope>NUCLEOTIDE SEQUENCE</scope>
    <source>
        <strain evidence="8">USDA</strain>
    </source>
</reference>
<keyword evidence="4" id="KW-0720">Serine protease</keyword>
<dbReference type="EMBL" id="DS235883">
    <property type="protein sequence ID" value="EEB20304.1"/>
    <property type="molecule type" value="Genomic_DNA"/>
</dbReference>
<name>E0W3U8_PEDHC</name>
<protein>
    <submittedName>
        <fullName evidence="8 9">Chymotrypsin, putative</fullName>
        <ecNumber evidence="8">3.4.21.1</ecNumber>
    </submittedName>
</protein>
<evidence type="ECO:0000313" key="10">
    <source>
        <dbReference type="Proteomes" id="UP000009046"/>
    </source>
</evidence>
<dbReference type="PANTHER" id="PTHR24256">
    <property type="entry name" value="TRYPTASE-RELATED"/>
    <property type="match status" value="1"/>
</dbReference>
<dbReference type="EMBL" id="AAZO01007454">
    <property type="status" value="NOT_ANNOTATED_CDS"/>
    <property type="molecule type" value="Genomic_DNA"/>
</dbReference>
<dbReference type="InParanoid" id="E0W3U8"/>
<dbReference type="PROSITE" id="PS50240">
    <property type="entry name" value="TRYPSIN_DOM"/>
    <property type="match status" value="1"/>
</dbReference>
<dbReference type="SUPFAM" id="SSF50494">
    <property type="entry name" value="Trypsin-like serine proteases"/>
    <property type="match status" value="1"/>
</dbReference>
<evidence type="ECO:0000256" key="1">
    <source>
        <dbReference type="ARBA" id="ARBA00004239"/>
    </source>
</evidence>
<reference evidence="9" key="3">
    <citation type="submission" date="2020-05" db="UniProtKB">
        <authorList>
            <consortium name="EnsemblMetazoa"/>
        </authorList>
    </citation>
    <scope>IDENTIFICATION</scope>
    <source>
        <strain evidence="9">USDA</strain>
    </source>
</reference>
<evidence type="ECO:0000259" key="7">
    <source>
        <dbReference type="PROSITE" id="PS50240"/>
    </source>
</evidence>
<dbReference type="InterPro" id="IPR043504">
    <property type="entry name" value="Peptidase_S1_PA_chymotrypsin"/>
</dbReference>
<dbReference type="CTD" id="8239699"/>
<dbReference type="InterPro" id="IPR001314">
    <property type="entry name" value="Peptidase_S1A"/>
</dbReference>
<dbReference type="OMA" id="NISHPHY"/>
<dbReference type="OrthoDB" id="8440449at2759"/>
<evidence type="ECO:0000256" key="6">
    <source>
        <dbReference type="ARBA" id="ARBA00024195"/>
    </source>
</evidence>
<evidence type="ECO:0000256" key="4">
    <source>
        <dbReference type="ARBA" id="ARBA00022825"/>
    </source>
</evidence>
<reference evidence="8" key="1">
    <citation type="submission" date="2007-04" db="EMBL/GenBank/DDBJ databases">
        <title>Annotation of Pediculus humanus corporis strain USDA.</title>
        <authorList>
            <person name="Kirkness E."/>
            <person name="Hannick L."/>
            <person name="Hass B."/>
            <person name="Bruggner R."/>
            <person name="Lawson D."/>
            <person name="Bidwell S."/>
            <person name="Joardar V."/>
            <person name="Caler E."/>
            <person name="Walenz B."/>
            <person name="Inman J."/>
            <person name="Schobel S."/>
            <person name="Galinsky K."/>
            <person name="Amedeo P."/>
            <person name="Strausberg R."/>
        </authorList>
    </citation>
    <scope>NUCLEOTIDE SEQUENCE</scope>
    <source>
        <strain evidence="8">USDA</strain>
    </source>
</reference>
<gene>
    <name evidence="9" type="primary">8239699</name>
    <name evidence="8" type="ORF">Phum_PHUM610350</name>
</gene>
<dbReference type="eggNOG" id="KOG3627">
    <property type="taxonomic scope" value="Eukaryota"/>
</dbReference>
<dbReference type="InterPro" id="IPR009003">
    <property type="entry name" value="Peptidase_S1_PA"/>
</dbReference>
<evidence type="ECO:0000313" key="9">
    <source>
        <dbReference type="EnsemblMetazoa" id="PHUM610350-PA"/>
    </source>
</evidence>
<evidence type="ECO:0000256" key="2">
    <source>
        <dbReference type="ARBA" id="ARBA00022670"/>
    </source>
</evidence>
<dbReference type="GO" id="GO:0004252">
    <property type="term" value="F:serine-type endopeptidase activity"/>
    <property type="evidence" value="ECO:0007669"/>
    <property type="project" value="UniProtKB-EC"/>
</dbReference>
<keyword evidence="3 8" id="KW-0378">Hydrolase</keyword>
<dbReference type="CDD" id="cd00190">
    <property type="entry name" value="Tryp_SPc"/>
    <property type="match status" value="1"/>
</dbReference>
<dbReference type="GeneID" id="8239699"/>
<dbReference type="InterPro" id="IPR001254">
    <property type="entry name" value="Trypsin_dom"/>
</dbReference>
<dbReference type="AlphaFoldDB" id="E0W3U8"/>
<feature type="domain" description="Peptidase S1" evidence="7">
    <location>
        <begin position="29"/>
        <end position="242"/>
    </location>
</feature>
<keyword evidence="2" id="KW-0645">Protease</keyword>
<proteinExistence type="inferred from homology"/>
<dbReference type="Pfam" id="PF00089">
    <property type="entry name" value="Trypsin"/>
    <property type="match status" value="1"/>
</dbReference>
<dbReference type="FunFam" id="2.40.10.10:FF:000036">
    <property type="entry name" value="Trypsin beta"/>
    <property type="match status" value="1"/>
</dbReference>